<feature type="region of interest" description="Disordered" evidence="3">
    <location>
        <begin position="512"/>
        <end position="532"/>
    </location>
</feature>
<dbReference type="InterPro" id="IPR019804">
    <property type="entry name" value="Ras_G-nucl-exch_fac_CS"/>
</dbReference>
<dbReference type="RefSeq" id="XP_013792565.1">
    <property type="nucleotide sequence ID" value="XM_013937111.2"/>
</dbReference>
<dbReference type="Pfam" id="PF00788">
    <property type="entry name" value="RA"/>
    <property type="match status" value="1"/>
</dbReference>
<dbReference type="SMART" id="SM00314">
    <property type="entry name" value="RA"/>
    <property type="match status" value="1"/>
</dbReference>
<sequence length="712" mass="80910">MNPLSLTEGQQPSWRLWGEEKTEQAVYSIYLKKVRYHPGLTDDTNPETDETIAHLEWETIQVRLIKAGTLKKLVESLATESGELESTYVNIFLATYRSFANTRQVLTLLLERYWQLTKNEVTMKDDIRDLHCRTIIHVLHVWLDTYPEDFNEPPEFYTLQQLLEFGMSVNPEGALHCHSLEKLKKYKNQEEQKDNELLNHWCSLLGKQHIGCESVLPYNFLEIPEDHFASQLTWMDATLFKKLISYQCLGSVWSRRDRDSECEVIPSTVMATVNQFNAVLLRVLTTVLRDPDMKLGERGKIVSKWIEVAQELRFLKNFSSLKAIISALQSNAVHRLKKVWLSIPREKFELFTELARIFSEENNYNTCRNLLQREGSAKFVSAVGQEDHQLQKALQKQMLSGSCGPMQGTIPYLGTFLTDLTMIDSAIPDTTAEGLINFDKHRKEFEVLAHIRLLQSAANNYNIVPDVRFFAWFDSVPVINENSSYELSCIIEPRYAHSGSEKKFFLKNTRTRNSPCHKKTHSTSSTSTSSSNSVFYDQSASDVSMVSLCLADSKVCLSCSSLSLPSLTQSNSPGSLTELSTAGSLSPKSTEFYIIRVSLSQPGKTEEEGINVYKSIMLSNQDHTKEVIQNAMIKHGISGSSDDYSLAQLLPDGEIVFPHSANVFYAVNTQYDLNFILRPKVNPEFSSNTLKKKSKKGMQKFRSFVDSVASHV</sequence>
<organism evidence="7 8">
    <name type="scientific">Limulus polyphemus</name>
    <name type="common">Atlantic horseshoe crab</name>
    <dbReference type="NCBI Taxonomy" id="6850"/>
    <lineage>
        <taxon>Eukaryota</taxon>
        <taxon>Metazoa</taxon>
        <taxon>Ecdysozoa</taxon>
        <taxon>Arthropoda</taxon>
        <taxon>Chelicerata</taxon>
        <taxon>Merostomata</taxon>
        <taxon>Xiphosura</taxon>
        <taxon>Limulidae</taxon>
        <taxon>Limulus</taxon>
    </lineage>
</organism>
<evidence type="ECO:0000256" key="1">
    <source>
        <dbReference type="ARBA" id="ARBA00022658"/>
    </source>
</evidence>
<dbReference type="PROSITE" id="PS50212">
    <property type="entry name" value="RASGEF_NTER"/>
    <property type="match status" value="1"/>
</dbReference>
<dbReference type="PROSITE" id="PS50200">
    <property type="entry name" value="RA"/>
    <property type="match status" value="1"/>
</dbReference>
<keyword evidence="1 2" id="KW-0344">Guanine-nucleotide releasing factor</keyword>
<dbReference type="Pfam" id="PF00617">
    <property type="entry name" value="RasGEF"/>
    <property type="match status" value="1"/>
</dbReference>
<evidence type="ECO:0000256" key="3">
    <source>
        <dbReference type="SAM" id="MobiDB-lite"/>
    </source>
</evidence>
<dbReference type="CDD" id="cd00153">
    <property type="entry name" value="RA_RalGDS_like"/>
    <property type="match status" value="1"/>
</dbReference>
<dbReference type="InterPro" id="IPR001895">
    <property type="entry name" value="RASGEF_cat_dom"/>
</dbReference>
<evidence type="ECO:0000313" key="8">
    <source>
        <dbReference type="RefSeq" id="XP_013792565.1"/>
    </source>
</evidence>
<keyword evidence="7" id="KW-1185">Reference proteome</keyword>
<dbReference type="Gene3D" id="3.10.20.90">
    <property type="entry name" value="Phosphatidylinositol 3-kinase Catalytic Subunit, Chain A, domain 1"/>
    <property type="match status" value="1"/>
</dbReference>
<evidence type="ECO:0000313" key="7">
    <source>
        <dbReference type="Proteomes" id="UP000694941"/>
    </source>
</evidence>
<feature type="domain" description="N-terminal Ras-GEF" evidence="6">
    <location>
        <begin position="61"/>
        <end position="191"/>
    </location>
</feature>
<dbReference type="InterPro" id="IPR000651">
    <property type="entry name" value="Ras-like_Gua-exchang_fac_N"/>
</dbReference>
<evidence type="ECO:0000259" key="6">
    <source>
        <dbReference type="PROSITE" id="PS50212"/>
    </source>
</evidence>
<feature type="compositionally biased region" description="Low complexity" evidence="3">
    <location>
        <begin position="522"/>
        <end position="532"/>
    </location>
</feature>
<dbReference type="InterPro" id="IPR029071">
    <property type="entry name" value="Ubiquitin-like_domsf"/>
</dbReference>
<dbReference type="PROSITE" id="PS00720">
    <property type="entry name" value="RASGEF"/>
    <property type="match status" value="1"/>
</dbReference>
<proteinExistence type="predicted"/>
<dbReference type="Pfam" id="PF00618">
    <property type="entry name" value="RasGEF_N"/>
    <property type="match status" value="1"/>
</dbReference>
<dbReference type="Gene3D" id="1.10.840.10">
    <property type="entry name" value="Ras guanine-nucleotide exchange factors catalytic domain"/>
    <property type="match status" value="1"/>
</dbReference>
<dbReference type="PROSITE" id="PS50009">
    <property type="entry name" value="RASGEF_CAT"/>
    <property type="match status" value="1"/>
</dbReference>
<feature type="domain" description="Ras-associating" evidence="5">
    <location>
        <begin position="591"/>
        <end position="682"/>
    </location>
</feature>
<evidence type="ECO:0000259" key="4">
    <source>
        <dbReference type="PROSITE" id="PS50009"/>
    </source>
</evidence>
<feature type="domain" description="Ras-GEF" evidence="4">
    <location>
        <begin position="224"/>
        <end position="494"/>
    </location>
</feature>
<dbReference type="GeneID" id="106476452"/>
<dbReference type="Proteomes" id="UP000694941">
    <property type="component" value="Unplaced"/>
</dbReference>
<dbReference type="SMART" id="SM00147">
    <property type="entry name" value="RasGEF"/>
    <property type="match status" value="1"/>
</dbReference>
<evidence type="ECO:0000259" key="5">
    <source>
        <dbReference type="PROSITE" id="PS50200"/>
    </source>
</evidence>
<dbReference type="PANTHER" id="PTHR23113:SF312">
    <property type="entry name" value="RAL GUANINE NUCLEOTIDE DISSOCIATION STIMULATOR-LIKE, ISOFORM E"/>
    <property type="match status" value="1"/>
</dbReference>
<dbReference type="PANTHER" id="PTHR23113">
    <property type="entry name" value="GUANINE NUCLEOTIDE EXCHANGE FACTOR"/>
    <property type="match status" value="1"/>
</dbReference>
<accession>A0ABM1C1F7</accession>
<dbReference type="InterPro" id="IPR008937">
    <property type="entry name" value="Ras-like_GEF"/>
</dbReference>
<protein>
    <submittedName>
        <fullName evidence="8">Ral guanine nucleotide dissociation stimulator-like</fullName>
    </submittedName>
</protein>
<dbReference type="InterPro" id="IPR000159">
    <property type="entry name" value="RA_dom"/>
</dbReference>
<evidence type="ECO:0000256" key="2">
    <source>
        <dbReference type="PROSITE-ProRule" id="PRU00168"/>
    </source>
</evidence>
<dbReference type="CDD" id="cd06224">
    <property type="entry name" value="REM"/>
    <property type="match status" value="1"/>
</dbReference>
<gene>
    <name evidence="8" type="primary">LOC106476452</name>
</gene>
<dbReference type="SUPFAM" id="SSF48366">
    <property type="entry name" value="Ras GEF"/>
    <property type="match status" value="1"/>
</dbReference>
<dbReference type="SUPFAM" id="SSF54236">
    <property type="entry name" value="Ubiquitin-like"/>
    <property type="match status" value="1"/>
</dbReference>
<name>A0ABM1C1F7_LIMPO</name>
<dbReference type="InterPro" id="IPR036964">
    <property type="entry name" value="RASGEF_cat_dom_sf"/>
</dbReference>
<dbReference type="CDD" id="cd00155">
    <property type="entry name" value="RasGEF"/>
    <property type="match status" value="1"/>
</dbReference>
<dbReference type="SMART" id="SM00229">
    <property type="entry name" value="RasGEFN"/>
    <property type="match status" value="1"/>
</dbReference>
<dbReference type="InterPro" id="IPR023578">
    <property type="entry name" value="Ras_GEF_dom_sf"/>
</dbReference>
<dbReference type="Gene3D" id="1.20.870.10">
    <property type="entry name" value="Son of sevenless (SoS) protein Chain: S domain 1"/>
    <property type="match status" value="1"/>
</dbReference>
<reference evidence="8" key="1">
    <citation type="submission" date="2025-08" db="UniProtKB">
        <authorList>
            <consortium name="RefSeq"/>
        </authorList>
    </citation>
    <scope>IDENTIFICATION</scope>
    <source>
        <tissue evidence="8">Muscle</tissue>
    </source>
</reference>